<keyword evidence="4" id="KW-0865">Zymogen</keyword>
<proteinExistence type="predicted"/>
<keyword evidence="2" id="KW-0378">Hydrolase</keyword>
<dbReference type="InterPro" id="IPR001254">
    <property type="entry name" value="Trypsin_dom"/>
</dbReference>
<evidence type="ECO:0000313" key="8">
    <source>
        <dbReference type="EMBL" id="NOV51227.1"/>
    </source>
</evidence>
<dbReference type="GO" id="GO:0006508">
    <property type="term" value="P:proteolysis"/>
    <property type="evidence" value="ECO:0007669"/>
    <property type="project" value="UniProtKB-KW"/>
</dbReference>
<dbReference type="PANTHER" id="PTHR24276:SF97">
    <property type="entry name" value="GH13245P2-RELATED"/>
    <property type="match status" value="1"/>
</dbReference>
<feature type="signal peptide" evidence="6">
    <location>
        <begin position="1"/>
        <end position="16"/>
    </location>
</feature>
<dbReference type="GO" id="GO:0004252">
    <property type="term" value="F:serine-type endopeptidase activity"/>
    <property type="evidence" value="ECO:0007669"/>
    <property type="project" value="InterPro"/>
</dbReference>
<evidence type="ECO:0000256" key="5">
    <source>
        <dbReference type="ARBA" id="ARBA00023157"/>
    </source>
</evidence>
<organism evidence="8">
    <name type="scientific">Xenopsylla cheopis</name>
    <name type="common">Oriental rat flea</name>
    <name type="synonym">Pulex cheopis</name>
    <dbReference type="NCBI Taxonomy" id="163159"/>
    <lineage>
        <taxon>Eukaryota</taxon>
        <taxon>Metazoa</taxon>
        <taxon>Ecdysozoa</taxon>
        <taxon>Arthropoda</taxon>
        <taxon>Hexapoda</taxon>
        <taxon>Insecta</taxon>
        <taxon>Pterygota</taxon>
        <taxon>Neoptera</taxon>
        <taxon>Endopterygota</taxon>
        <taxon>Siphonaptera</taxon>
        <taxon>Pulicidae</taxon>
        <taxon>Xenopsyllinae</taxon>
        <taxon>Xenopsylla</taxon>
    </lineage>
</organism>
<reference evidence="8" key="1">
    <citation type="submission" date="2020-03" db="EMBL/GenBank/DDBJ databases">
        <title>Transcriptomic Profiling of the Digestive Tract of the Rat Flea, Xenopsylla cheopis, Following Blood Feeding and Infection with Yersinia pestis.</title>
        <authorList>
            <person name="Bland D.M."/>
            <person name="Martens C.A."/>
            <person name="Virtaneva K."/>
            <person name="Kanakabandi K."/>
            <person name="Long D."/>
            <person name="Rosenke R."/>
            <person name="Saturday G.A."/>
            <person name="Hoyt F.H."/>
            <person name="Bruno D.P."/>
            <person name="Ribeiro J.M.C."/>
            <person name="Hinnebusch J."/>
        </authorList>
    </citation>
    <scope>NUCLEOTIDE SEQUENCE</scope>
</reference>
<dbReference type="EMBL" id="GIIL01007501">
    <property type="protein sequence ID" value="NOV51227.1"/>
    <property type="molecule type" value="Transcribed_RNA"/>
</dbReference>
<keyword evidence="1" id="KW-0645">Protease</keyword>
<dbReference type="InterPro" id="IPR043504">
    <property type="entry name" value="Peptidase_S1_PA_chymotrypsin"/>
</dbReference>
<evidence type="ECO:0000256" key="1">
    <source>
        <dbReference type="ARBA" id="ARBA00022670"/>
    </source>
</evidence>
<dbReference type="PROSITE" id="PS50240">
    <property type="entry name" value="TRYPSIN_DOM"/>
    <property type="match status" value="1"/>
</dbReference>
<dbReference type="InterPro" id="IPR018114">
    <property type="entry name" value="TRYPSIN_HIS"/>
</dbReference>
<sequence length="73" mass="7848">MFRLAVVFALVVCTLGASVPESWKRLDGRIVGGHDTSIDKYPFQVSLGYGNGHNCGGSLIAKNWVLTAAHCIE</sequence>
<dbReference type="InterPro" id="IPR009003">
    <property type="entry name" value="Peptidase_S1_PA"/>
</dbReference>
<evidence type="ECO:0000259" key="7">
    <source>
        <dbReference type="PROSITE" id="PS50240"/>
    </source>
</evidence>
<dbReference type="PANTHER" id="PTHR24276">
    <property type="entry name" value="POLYSERASE-RELATED"/>
    <property type="match status" value="1"/>
</dbReference>
<feature type="domain" description="Peptidase S1" evidence="7">
    <location>
        <begin position="30"/>
        <end position="73"/>
    </location>
</feature>
<dbReference type="Pfam" id="PF00089">
    <property type="entry name" value="Trypsin"/>
    <property type="match status" value="1"/>
</dbReference>
<evidence type="ECO:0000256" key="4">
    <source>
        <dbReference type="ARBA" id="ARBA00023145"/>
    </source>
</evidence>
<keyword evidence="6" id="KW-0732">Signal</keyword>
<evidence type="ECO:0000256" key="6">
    <source>
        <dbReference type="SAM" id="SignalP"/>
    </source>
</evidence>
<name>A0A6M2E2R8_XENCH</name>
<evidence type="ECO:0000256" key="2">
    <source>
        <dbReference type="ARBA" id="ARBA00022801"/>
    </source>
</evidence>
<keyword evidence="5" id="KW-1015">Disulfide bond</keyword>
<keyword evidence="3" id="KW-0720">Serine protease</keyword>
<feature type="chain" id="PRO_5027089522" evidence="6">
    <location>
        <begin position="17"/>
        <end position="73"/>
    </location>
</feature>
<dbReference type="AlphaFoldDB" id="A0A6M2E2R8"/>
<dbReference type="PROSITE" id="PS00134">
    <property type="entry name" value="TRYPSIN_HIS"/>
    <property type="match status" value="1"/>
</dbReference>
<accession>A0A6M2E2R8</accession>
<evidence type="ECO:0000256" key="3">
    <source>
        <dbReference type="ARBA" id="ARBA00022825"/>
    </source>
</evidence>
<dbReference type="Gene3D" id="2.40.10.10">
    <property type="entry name" value="Trypsin-like serine proteases"/>
    <property type="match status" value="1"/>
</dbReference>
<protein>
    <submittedName>
        <fullName evidence="8">Putative secreted protein</fullName>
    </submittedName>
</protein>
<dbReference type="SUPFAM" id="SSF50494">
    <property type="entry name" value="Trypsin-like serine proteases"/>
    <property type="match status" value="1"/>
</dbReference>
<dbReference type="InterPro" id="IPR050430">
    <property type="entry name" value="Peptidase_S1"/>
</dbReference>